<dbReference type="InterPro" id="IPR000225">
    <property type="entry name" value="Armadillo"/>
</dbReference>
<evidence type="ECO:0000313" key="5">
    <source>
        <dbReference type="EMBL" id="KAH0897045.1"/>
    </source>
</evidence>
<protein>
    <recommendedName>
        <fullName evidence="4">DUF7032 domain-containing protein</fullName>
    </recommendedName>
</protein>
<feature type="non-terminal residue" evidence="5">
    <location>
        <position position="1"/>
    </location>
</feature>
<keyword evidence="6" id="KW-1185">Reference proteome</keyword>
<gene>
    <name evidence="5" type="ORF">HID58_046613</name>
</gene>
<dbReference type="PANTHER" id="PTHR46043:SF13">
    <property type="entry name" value="ARM REPEAT SUPERFAMILY PROTEIN"/>
    <property type="match status" value="1"/>
</dbReference>
<dbReference type="PANTHER" id="PTHR46043">
    <property type="entry name" value="ARM REPEAT SUPERFAMILY PROTEIN"/>
    <property type="match status" value="1"/>
</dbReference>
<comment type="caution">
    <text evidence="5">The sequence shown here is derived from an EMBL/GenBank/DDBJ whole genome shotgun (WGS) entry which is preliminary data.</text>
</comment>
<feature type="domain" description="DUF7032" evidence="4">
    <location>
        <begin position="110"/>
        <end position="215"/>
    </location>
</feature>
<feature type="region of interest" description="Disordered" evidence="3">
    <location>
        <begin position="1"/>
        <end position="28"/>
    </location>
</feature>
<dbReference type="Proteomes" id="UP000824890">
    <property type="component" value="Unassembled WGS sequence"/>
</dbReference>
<accession>A0ABQ8AWX3</accession>
<sequence length="626" mass="67446">IREEEWWRENSLSRRGERPTGNILQSKSPTNKIVFPRNTLHMHEILLGVDEESVNNEKETHALTYPSCISLFPNWHKASSITSQLIHTSLSLSTLTASPMPLHNDGDCTLTELISSLLDRIPKLLSFKSKWSSIRVKLADLNTHLSDIAASSSSSSSNQLALDLLLSARETLHDAASVAARCEGPDLSDGKLKTQSDVDSITARLDRHAKDAEEAAARNLVIRLQIGEPESKNSAIESLLELLQEDDKNVMISVAQGVVPVLVRLLDSCSLSVKEKVVAVISRISSVESSKHVLIAEGLSLLNHLLRVLESGSGFGKDKACVALQALSLSKENARAIGCRGGISSLLEICQAGTPGSQAFAAGVLRNLASFGEIKENFVEENAVFVLVSLGSSGTALARENALGCLASLASRDEDMMMLIVREGGIKCLKSFWDSVSDAKSLEVGVVLLKNLALCPIVRDVVTSEGFIPRLVPVLSCGVLGVRIAAAEAVSSLAFSSKSRKEIGESGCIGALIDMLDGKAMEEKEAASKALSTLLVCTSNRKIFKKSDKGVLSLVRLLDPKIAKLDKRYTVSALELLVTSKKCRKQVVAADACLHLQKLVEMDVEGAKKLAENLARSKIWGVFARP</sequence>
<evidence type="ECO:0000256" key="3">
    <source>
        <dbReference type="SAM" id="MobiDB-lite"/>
    </source>
</evidence>
<dbReference type="InterPro" id="IPR016024">
    <property type="entry name" value="ARM-type_fold"/>
</dbReference>
<dbReference type="SUPFAM" id="SSF48371">
    <property type="entry name" value="ARM repeat"/>
    <property type="match status" value="1"/>
</dbReference>
<evidence type="ECO:0000313" key="6">
    <source>
        <dbReference type="Proteomes" id="UP000824890"/>
    </source>
</evidence>
<dbReference type="InterPro" id="IPR054296">
    <property type="entry name" value="DUF7032"/>
</dbReference>
<dbReference type="InterPro" id="IPR011989">
    <property type="entry name" value="ARM-like"/>
</dbReference>
<feature type="repeat" description="ARM" evidence="2">
    <location>
        <begin position="257"/>
        <end position="299"/>
    </location>
</feature>
<dbReference type="SMART" id="SM00185">
    <property type="entry name" value="ARM"/>
    <property type="match status" value="6"/>
</dbReference>
<evidence type="ECO:0000256" key="1">
    <source>
        <dbReference type="ARBA" id="ARBA00022737"/>
    </source>
</evidence>
<evidence type="ECO:0000256" key="2">
    <source>
        <dbReference type="PROSITE-ProRule" id="PRU00259"/>
    </source>
</evidence>
<dbReference type="EMBL" id="JAGKQM010000012">
    <property type="protein sequence ID" value="KAH0897045.1"/>
    <property type="molecule type" value="Genomic_DNA"/>
</dbReference>
<proteinExistence type="predicted"/>
<dbReference type="Gene3D" id="1.25.10.10">
    <property type="entry name" value="Leucine-rich Repeat Variant"/>
    <property type="match status" value="2"/>
</dbReference>
<feature type="compositionally biased region" description="Basic and acidic residues" evidence="3">
    <location>
        <begin position="1"/>
        <end position="18"/>
    </location>
</feature>
<dbReference type="PROSITE" id="PS50176">
    <property type="entry name" value="ARM_REPEAT"/>
    <property type="match status" value="1"/>
</dbReference>
<reference evidence="5 6" key="1">
    <citation type="submission" date="2021-05" db="EMBL/GenBank/DDBJ databases">
        <title>Genome Assembly of Synthetic Allotetraploid Brassica napus Reveals Homoeologous Exchanges between Subgenomes.</title>
        <authorList>
            <person name="Davis J.T."/>
        </authorList>
    </citation>
    <scope>NUCLEOTIDE SEQUENCE [LARGE SCALE GENOMIC DNA]</scope>
    <source>
        <strain evidence="6">cv. Da-Ae</strain>
        <tissue evidence="5">Seedling</tissue>
    </source>
</reference>
<evidence type="ECO:0000259" key="4">
    <source>
        <dbReference type="Pfam" id="PF23005"/>
    </source>
</evidence>
<dbReference type="Pfam" id="PF23005">
    <property type="entry name" value="DUF7032"/>
    <property type="match status" value="1"/>
</dbReference>
<organism evidence="5 6">
    <name type="scientific">Brassica napus</name>
    <name type="common">Rape</name>
    <dbReference type="NCBI Taxonomy" id="3708"/>
    <lineage>
        <taxon>Eukaryota</taxon>
        <taxon>Viridiplantae</taxon>
        <taxon>Streptophyta</taxon>
        <taxon>Embryophyta</taxon>
        <taxon>Tracheophyta</taxon>
        <taxon>Spermatophyta</taxon>
        <taxon>Magnoliopsida</taxon>
        <taxon>eudicotyledons</taxon>
        <taxon>Gunneridae</taxon>
        <taxon>Pentapetalae</taxon>
        <taxon>rosids</taxon>
        <taxon>malvids</taxon>
        <taxon>Brassicales</taxon>
        <taxon>Brassicaceae</taxon>
        <taxon>Brassiceae</taxon>
        <taxon>Brassica</taxon>
    </lineage>
</organism>
<keyword evidence="1" id="KW-0677">Repeat</keyword>
<name>A0ABQ8AWX3_BRANA</name>